<feature type="region of interest" description="Disordered" evidence="1">
    <location>
        <begin position="294"/>
        <end position="315"/>
    </location>
</feature>
<proteinExistence type="predicted"/>
<sequence length="351" mass="40557">MNDDEISCAEEKVKNKKDNKVLYMQQVLESQFDKQIKEEQNIYERNADLRKYNEYISQKKKRAFTLGAIDGIGGISFVNAPMMNPENAKIDPPILQLPSATNLIKNVHVKVHFDKNIDKSYKYRTQNSNRDIIRNMKPMYSLPEKVMTYYMHEGGHWRAEQKEESIRKGVKEDVNEDDVEQIKEDKVDDVKGETKPNDSQMNTFEDDRPNSNTHTETDTPYEDTQMSCDSNDMSESAFRGEEHKLRRSHVSSPPAADKDEMWPRETQRMPEKAPLKEPSKTKLVKKNEELKKLASTANVSADNKIPPDDTHGTKVEKNYENEDQLNFLKLNQIMSSTLTNALKMLADDAFL</sequence>
<accession>A0A0D9QEG7</accession>
<dbReference type="EMBL" id="KQ030393">
    <property type="protein sequence ID" value="KJP85197.1"/>
    <property type="molecule type" value="Genomic_DNA"/>
</dbReference>
<dbReference type="GeneID" id="24270490"/>
<feature type="compositionally biased region" description="Basic and acidic residues" evidence="1">
    <location>
        <begin position="305"/>
        <end position="315"/>
    </location>
</feature>
<evidence type="ECO:0000256" key="1">
    <source>
        <dbReference type="SAM" id="MobiDB-lite"/>
    </source>
</evidence>
<feature type="compositionally biased region" description="Polar residues" evidence="1">
    <location>
        <begin position="222"/>
        <end position="234"/>
    </location>
</feature>
<keyword evidence="3" id="KW-1185">Reference proteome</keyword>
<evidence type="ECO:0000313" key="3">
    <source>
        <dbReference type="Proteomes" id="UP000054561"/>
    </source>
</evidence>
<dbReference type="Proteomes" id="UP000054561">
    <property type="component" value="Unassembled WGS sequence"/>
</dbReference>
<dbReference type="RefSeq" id="XP_012338201.1">
    <property type="nucleotide sequence ID" value="XM_012482778.1"/>
</dbReference>
<gene>
    <name evidence="2" type="ORF">AK88_05176</name>
</gene>
<evidence type="ECO:0000313" key="2">
    <source>
        <dbReference type="EMBL" id="KJP85197.1"/>
    </source>
</evidence>
<organism evidence="2 3">
    <name type="scientific">Plasmodium fragile</name>
    <dbReference type="NCBI Taxonomy" id="5857"/>
    <lineage>
        <taxon>Eukaryota</taxon>
        <taxon>Sar</taxon>
        <taxon>Alveolata</taxon>
        <taxon>Apicomplexa</taxon>
        <taxon>Aconoidasida</taxon>
        <taxon>Haemosporida</taxon>
        <taxon>Plasmodiidae</taxon>
        <taxon>Plasmodium</taxon>
        <taxon>Plasmodium (Plasmodium)</taxon>
    </lineage>
</organism>
<dbReference type="OrthoDB" id="371631at2759"/>
<feature type="compositionally biased region" description="Basic and acidic residues" evidence="1">
    <location>
        <begin position="256"/>
        <end position="280"/>
    </location>
</feature>
<dbReference type="OMA" id="PLMNPEN"/>
<feature type="region of interest" description="Disordered" evidence="1">
    <location>
        <begin position="159"/>
        <end position="280"/>
    </location>
</feature>
<dbReference type="VEuPathDB" id="PlasmoDB:AK88_05176"/>
<feature type="compositionally biased region" description="Basic and acidic residues" evidence="1">
    <location>
        <begin position="159"/>
        <end position="173"/>
    </location>
</feature>
<name>A0A0D9QEG7_PLAFR</name>
<feature type="compositionally biased region" description="Basic and acidic residues" evidence="1">
    <location>
        <begin position="180"/>
        <end position="196"/>
    </location>
</feature>
<protein>
    <submittedName>
        <fullName evidence="2">Uncharacterized protein</fullName>
    </submittedName>
</protein>
<dbReference type="AlphaFoldDB" id="A0A0D9QEG7"/>
<reference evidence="2 3" key="1">
    <citation type="submission" date="2014-03" db="EMBL/GenBank/DDBJ databases">
        <title>The Genome Sequence of Plasmodium fragile nilgiri.</title>
        <authorList>
            <consortium name="The Broad Institute Genomics Platform"/>
            <consortium name="The Broad Institute Genome Sequencing Center for Infectious Disease"/>
            <person name="Neafsey D."/>
            <person name="Duraisingh M."/>
            <person name="Young S.K."/>
            <person name="Zeng Q."/>
            <person name="Gargeya S."/>
            <person name="Abouelleil A."/>
            <person name="Alvarado L."/>
            <person name="Chapman S.B."/>
            <person name="Gainer-Dewar J."/>
            <person name="Goldberg J."/>
            <person name="Griggs A."/>
            <person name="Gujja S."/>
            <person name="Hansen M."/>
            <person name="Howarth C."/>
            <person name="Imamovic A."/>
            <person name="Larimer J."/>
            <person name="Pearson M."/>
            <person name="Poon T.W."/>
            <person name="Priest M."/>
            <person name="Roberts A."/>
            <person name="Saif S."/>
            <person name="Shea T."/>
            <person name="Sykes S."/>
            <person name="Wortman J."/>
            <person name="Nusbaum C."/>
            <person name="Birren B."/>
        </authorList>
    </citation>
    <scope>NUCLEOTIDE SEQUENCE [LARGE SCALE GENOMIC DNA]</scope>
    <source>
        <strain evidence="3">nilgiri</strain>
    </source>
</reference>